<dbReference type="EMBL" id="BMLG01000002">
    <property type="protein sequence ID" value="GGM24434.1"/>
    <property type="molecule type" value="Genomic_DNA"/>
</dbReference>
<accession>A0A917WR36</accession>
<protein>
    <recommendedName>
        <fullName evidence="3">Inner spore coat protein</fullName>
    </recommendedName>
</protein>
<evidence type="ECO:0000313" key="2">
    <source>
        <dbReference type="Proteomes" id="UP000618460"/>
    </source>
</evidence>
<evidence type="ECO:0008006" key="3">
    <source>
        <dbReference type="Google" id="ProtNLM"/>
    </source>
</evidence>
<comment type="caution">
    <text evidence="1">The sequence shown here is derived from an EMBL/GenBank/DDBJ whole genome shotgun (WGS) entry which is preliminary data.</text>
</comment>
<dbReference type="InterPro" id="IPR058870">
    <property type="entry name" value="YuzC"/>
</dbReference>
<dbReference type="AlphaFoldDB" id="A0A917WR36"/>
<reference evidence="1" key="2">
    <citation type="submission" date="2020-09" db="EMBL/GenBank/DDBJ databases">
        <authorList>
            <person name="Sun Q."/>
            <person name="Zhou Y."/>
        </authorList>
    </citation>
    <scope>NUCLEOTIDE SEQUENCE</scope>
    <source>
        <strain evidence="1">CGMCC 1.6333</strain>
    </source>
</reference>
<organism evidence="1 2">
    <name type="scientific">Paraliobacillus quinghaiensis</name>
    <dbReference type="NCBI Taxonomy" id="470815"/>
    <lineage>
        <taxon>Bacteria</taxon>
        <taxon>Bacillati</taxon>
        <taxon>Bacillota</taxon>
        <taxon>Bacilli</taxon>
        <taxon>Bacillales</taxon>
        <taxon>Bacillaceae</taxon>
        <taxon>Paraliobacillus</taxon>
    </lineage>
</organism>
<keyword evidence="2" id="KW-1185">Reference proteome</keyword>
<reference evidence="1" key="1">
    <citation type="journal article" date="2014" name="Int. J. Syst. Evol. Microbiol.">
        <title>Complete genome sequence of Corynebacterium casei LMG S-19264T (=DSM 44701T), isolated from a smear-ripened cheese.</title>
        <authorList>
            <consortium name="US DOE Joint Genome Institute (JGI-PGF)"/>
            <person name="Walter F."/>
            <person name="Albersmeier A."/>
            <person name="Kalinowski J."/>
            <person name="Ruckert C."/>
        </authorList>
    </citation>
    <scope>NUCLEOTIDE SEQUENCE</scope>
    <source>
        <strain evidence="1">CGMCC 1.6333</strain>
    </source>
</reference>
<evidence type="ECO:0000313" key="1">
    <source>
        <dbReference type="EMBL" id="GGM24434.1"/>
    </source>
</evidence>
<dbReference type="OrthoDB" id="2615349at2"/>
<gene>
    <name evidence="1" type="primary">yuzC</name>
    <name evidence="1" type="ORF">GCM10011351_07760</name>
</gene>
<dbReference type="RefSeq" id="WP_117153167.1">
    <property type="nucleotide sequence ID" value="NZ_BMLG01000002.1"/>
</dbReference>
<proteinExistence type="predicted"/>
<dbReference type="Proteomes" id="UP000618460">
    <property type="component" value="Unassembled WGS sequence"/>
</dbReference>
<name>A0A917WR36_9BACI</name>
<dbReference type="Pfam" id="PF26344">
    <property type="entry name" value="YuzC"/>
    <property type="match status" value="1"/>
</dbReference>
<sequence>MYYYQNGYYYYPVYYPDTRYYPSYRQPAPVNSDLLCQSATETKKLMDDAVIVLDKLSDSKEFDEKLMNAAQISDYEEVDRLIHSLGLKTDLEVHFNPDGLRLEFKSDVDNIDCCRLTVALRWR</sequence>